<dbReference type="CDD" id="cd16914">
    <property type="entry name" value="EcfT"/>
    <property type="match status" value="1"/>
</dbReference>
<comment type="caution">
    <text evidence="7">The sequence shown here is derived from an EMBL/GenBank/DDBJ whole genome shotgun (WGS) entry which is preliminary data.</text>
</comment>
<evidence type="ECO:0000313" key="7">
    <source>
        <dbReference type="EMBL" id="PWJ11867.1"/>
    </source>
</evidence>
<name>A0A315XXA8_RUMFL</name>
<protein>
    <submittedName>
        <fullName evidence="7">Energy-coupling factor transport system permease protein</fullName>
    </submittedName>
</protein>
<keyword evidence="3 6" id="KW-0812">Transmembrane</keyword>
<dbReference type="RefSeq" id="WP_109726889.1">
    <property type="nucleotide sequence ID" value="NZ_QGDI01000008.1"/>
</dbReference>
<keyword evidence="2" id="KW-1003">Cell membrane</keyword>
<dbReference type="Pfam" id="PF02361">
    <property type="entry name" value="CbiQ"/>
    <property type="match status" value="1"/>
</dbReference>
<evidence type="ECO:0000256" key="4">
    <source>
        <dbReference type="ARBA" id="ARBA00022989"/>
    </source>
</evidence>
<dbReference type="Proteomes" id="UP000245720">
    <property type="component" value="Unassembled WGS sequence"/>
</dbReference>
<evidence type="ECO:0000256" key="6">
    <source>
        <dbReference type="SAM" id="Phobius"/>
    </source>
</evidence>
<comment type="subcellular location">
    <subcellularLocation>
        <location evidence="1">Membrane</location>
        <topology evidence="1">Multi-pass membrane protein</topology>
    </subcellularLocation>
</comment>
<dbReference type="PANTHER" id="PTHR34857">
    <property type="entry name" value="SLL0384 PROTEIN"/>
    <property type="match status" value="1"/>
</dbReference>
<keyword evidence="5 6" id="KW-0472">Membrane</keyword>
<evidence type="ECO:0000313" key="8">
    <source>
        <dbReference type="Proteomes" id="UP000245720"/>
    </source>
</evidence>
<proteinExistence type="predicted"/>
<dbReference type="InterPro" id="IPR051611">
    <property type="entry name" value="ECF_transporter_component"/>
</dbReference>
<dbReference type="OrthoDB" id="3730291at2"/>
<gene>
    <name evidence="7" type="ORF">IE37_02131</name>
</gene>
<evidence type="ECO:0000256" key="5">
    <source>
        <dbReference type="ARBA" id="ARBA00023136"/>
    </source>
</evidence>
<feature type="transmembrane region" description="Helical" evidence="6">
    <location>
        <begin position="201"/>
        <end position="223"/>
    </location>
</feature>
<evidence type="ECO:0000256" key="2">
    <source>
        <dbReference type="ARBA" id="ARBA00022475"/>
    </source>
</evidence>
<accession>A0A315XXA8</accession>
<dbReference type="InterPro" id="IPR003339">
    <property type="entry name" value="ABC/ECF_trnsptr_transmembrane"/>
</dbReference>
<dbReference type="AlphaFoldDB" id="A0A315XXA8"/>
<keyword evidence="4 6" id="KW-1133">Transmembrane helix</keyword>
<dbReference type="EMBL" id="QGDI01000008">
    <property type="protein sequence ID" value="PWJ11867.1"/>
    <property type="molecule type" value="Genomic_DNA"/>
</dbReference>
<sequence length="227" mass="24676">MIKLDPRTKLLLLLAEAVIVLGGLGGSNAEPFKTVFMALPFLLLFSVKKVRTAFIGGLLLGLGLGAVYLPTGGRGTIILLMCSGILTRFVPSIMMGNYVMSSTKVSEFTAAMERMHVTPKITIPMAVMFRFFPTVKEECSAIGEAMRMRDIRFGGSKVMQMAEYRLVPMMTCSVKIGEELSAAALTRGLGSPVKRTNVCRIGFHAADIVMFLLCAAALGWIIWRSVT</sequence>
<reference evidence="7 8" key="1">
    <citation type="submission" date="2018-05" db="EMBL/GenBank/DDBJ databases">
        <title>The Hungate 1000. A catalogue of reference genomes from the rumen microbiome.</title>
        <authorList>
            <person name="Kelly W."/>
        </authorList>
    </citation>
    <scope>NUCLEOTIDE SEQUENCE [LARGE SCALE GENOMIC DNA]</scope>
    <source>
        <strain evidence="7 8">SAb67</strain>
    </source>
</reference>
<feature type="transmembrane region" description="Helical" evidence="6">
    <location>
        <begin position="77"/>
        <end position="99"/>
    </location>
</feature>
<organism evidence="7 8">
    <name type="scientific">Ruminococcus flavefaciens</name>
    <dbReference type="NCBI Taxonomy" id="1265"/>
    <lineage>
        <taxon>Bacteria</taxon>
        <taxon>Bacillati</taxon>
        <taxon>Bacillota</taxon>
        <taxon>Clostridia</taxon>
        <taxon>Eubacteriales</taxon>
        <taxon>Oscillospiraceae</taxon>
        <taxon>Ruminococcus</taxon>
    </lineage>
</organism>
<evidence type="ECO:0000256" key="3">
    <source>
        <dbReference type="ARBA" id="ARBA00022692"/>
    </source>
</evidence>
<feature type="transmembrane region" description="Helical" evidence="6">
    <location>
        <begin position="53"/>
        <end position="70"/>
    </location>
</feature>
<evidence type="ECO:0000256" key="1">
    <source>
        <dbReference type="ARBA" id="ARBA00004141"/>
    </source>
</evidence>
<dbReference type="PANTHER" id="PTHR34857:SF2">
    <property type="entry name" value="SLL0384 PROTEIN"/>
    <property type="match status" value="1"/>
</dbReference>
<dbReference type="GO" id="GO:0005886">
    <property type="term" value="C:plasma membrane"/>
    <property type="evidence" value="ECO:0007669"/>
    <property type="project" value="UniProtKB-ARBA"/>
</dbReference>